<accession>A0AAD8FR64</accession>
<evidence type="ECO:0000256" key="1">
    <source>
        <dbReference type="SAM" id="SignalP"/>
    </source>
</evidence>
<dbReference type="Proteomes" id="UP001230051">
    <property type="component" value="Unassembled WGS sequence"/>
</dbReference>
<keyword evidence="3" id="KW-1185">Reference proteome</keyword>
<evidence type="ECO:0000313" key="2">
    <source>
        <dbReference type="EMBL" id="KAK1135398.1"/>
    </source>
</evidence>
<gene>
    <name evidence="2" type="ORF">AOXY_G38047</name>
</gene>
<protein>
    <recommendedName>
        <fullName evidence="4">Secreted protein</fullName>
    </recommendedName>
</protein>
<dbReference type="EMBL" id="JAGXEW010000685">
    <property type="protein sequence ID" value="KAK1135398.1"/>
    <property type="molecule type" value="Genomic_DNA"/>
</dbReference>
<evidence type="ECO:0000313" key="3">
    <source>
        <dbReference type="Proteomes" id="UP001230051"/>
    </source>
</evidence>
<proteinExistence type="predicted"/>
<name>A0AAD8FR64_ACIOX</name>
<evidence type="ECO:0008006" key="4">
    <source>
        <dbReference type="Google" id="ProtNLM"/>
    </source>
</evidence>
<feature type="chain" id="PRO_5042198435" description="Secreted protein" evidence="1">
    <location>
        <begin position="23"/>
        <end position="115"/>
    </location>
</feature>
<keyword evidence="1" id="KW-0732">Signal</keyword>
<reference evidence="2" key="1">
    <citation type="submission" date="2022-02" db="EMBL/GenBank/DDBJ databases">
        <title>Atlantic sturgeon de novo genome assembly.</title>
        <authorList>
            <person name="Stock M."/>
            <person name="Klopp C."/>
            <person name="Guiguen Y."/>
            <person name="Cabau C."/>
            <person name="Parinello H."/>
            <person name="Santidrian Yebra-Pimentel E."/>
            <person name="Kuhl H."/>
            <person name="Dirks R.P."/>
            <person name="Guessner J."/>
            <person name="Wuertz S."/>
            <person name="Du K."/>
            <person name="Schartl M."/>
        </authorList>
    </citation>
    <scope>NUCLEOTIDE SEQUENCE</scope>
    <source>
        <strain evidence="2">STURGEONOMICS-FGT-2020</strain>
        <tissue evidence="2">Whole blood</tissue>
    </source>
</reference>
<dbReference type="PROSITE" id="PS50096">
    <property type="entry name" value="IQ"/>
    <property type="match status" value="1"/>
</dbReference>
<organism evidence="2 3">
    <name type="scientific">Acipenser oxyrinchus oxyrinchus</name>
    <dbReference type="NCBI Taxonomy" id="40147"/>
    <lineage>
        <taxon>Eukaryota</taxon>
        <taxon>Metazoa</taxon>
        <taxon>Chordata</taxon>
        <taxon>Craniata</taxon>
        <taxon>Vertebrata</taxon>
        <taxon>Euteleostomi</taxon>
        <taxon>Actinopterygii</taxon>
        <taxon>Chondrostei</taxon>
        <taxon>Acipenseriformes</taxon>
        <taxon>Acipenseridae</taxon>
        <taxon>Acipenser</taxon>
    </lineage>
</organism>
<dbReference type="AlphaFoldDB" id="A0AAD8FR64"/>
<comment type="caution">
    <text evidence="2">The sequence shown here is derived from an EMBL/GenBank/DDBJ whole genome shotgun (WGS) entry which is preliminary data.</text>
</comment>
<feature type="signal peptide" evidence="1">
    <location>
        <begin position="1"/>
        <end position="22"/>
    </location>
</feature>
<sequence length="115" mass="13321">MLATLMTVLFFVVRTMEQLTAGLFREEPQPYLVYQPLPWQVQCVSQNRRGSRLDEKDGSSRHCSAGGVRRSNLFQCEWELPRPSHTVASPEKAAVMIQTQYRKYQQRKQKGPKHA</sequence>